<comment type="caution">
    <text evidence="1">The sequence shown here is derived from an EMBL/GenBank/DDBJ whole genome shotgun (WGS) entry which is preliminary data.</text>
</comment>
<accession>A0ACC0BJI8</accession>
<evidence type="ECO:0000313" key="1">
    <source>
        <dbReference type="EMBL" id="KAI5672859.1"/>
    </source>
</evidence>
<gene>
    <name evidence="1" type="ORF">M9H77_13223</name>
</gene>
<reference evidence="2" key="1">
    <citation type="journal article" date="2023" name="Nat. Plants">
        <title>Single-cell RNA sequencing provides a high-resolution roadmap for understanding the multicellular compartmentation of specialized metabolism.</title>
        <authorList>
            <person name="Sun S."/>
            <person name="Shen X."/>
            <person name="Li Y."/>
            <person name="Li Y."/>
            <person name="Wang S."/>
            <person name="Li R."/>
            <person name="Zhang H."/>
            <person name="Shen G."/>
            <person name="Guo B."/>
            <person name="Wei J."/>
            <person name="Xu J."/>
            <person name="St-Pierre B."/>
            <person name="Chen S."/>
            <person name="Sun C."/>
        </authorList>
    </citation>
    <scope>NUCLEOTIDE SEQUENCE [LARGE SCALE GENOMIC DNA]</scope>
</reference>
<name>A0ACC0BJI8_CATRO</name>
<dbReference type="EMBL" id="CM044703">
    <property type="protein sequence ID" value="KAI5672859.1"/>
    <property type="molecule type" value="Genomic_DNA"/>
</dbReference>
<protein>
    <submittedName>
        <fullName evidence="1">Uncharacterized protein</fullName>
    </submittedName>
</protein>
<keyword evidence="2" id="KW-1185">Reference proteome</keyword>
<proteinExistence type="predicted"/>
<dbReference type="Proteomes" id="UP001060085">
    <property type="component" value="Linkage Group LG03"/>
</dbReference>
<sequence>MTAPLGFQSQRRGEGKLPSHPIENPRAKYHEQAKVVITLRNGKLVDNKVGEPIKDSELNDNETEEIDNWAKIERKKEKELNKILEPKVLNYEDRDVRANGLACMENDIRVKVGFPNPIVKGLGTRKGRVPYK</sequence>
<organism evidence="1 2">
    <name type="scientific">Catharanthus roseus</name>
    <name type="common">Madagascar periwinkle</name>
    <name type="synonym">Vinca rosea</name>
    <dbReference type="NCBI Taxonomy" id="4058"/>
    <lineage>
        <taxon>Eukaryota</taxon>
        <taxon>Viridiplantae</taxon>
        <taxon>Streptophyta</taxon>
        <taxon>Embryophyta</taxon>
        <taxon>Tracheophyta</taxon>
        <taxon>Spermatophyta</taxon>
        <taxon>Magnoliopsida</taxon>
        <taxon>eudicotyledons</taxon>
        <taxon>Gunneridae</taxon>
        <taxon>Pentapetalae</taxon>
        <taxon>asterids</taxon>
        <taxon>lamiids</taxon>
        <taxon>Gentianales</taxon>
        <taxon>Apocynaceae</taxon>
        <taxon>Rauvolfioideae</taxon>
        <taxon>Vinceae</taxon>
        <taxon>Catharanthinae</taxon>
        <taxon>Catharanthus</taxon>
    </lineage>
</organism>
<evidence type="ECO:0000313" key="2">
    <source>
        <dbReference type="Proteomes" id="UP001060085"/>
    </source>
</evidence>